<accession>A0A2X1QV27</accession>
<evidence type="ECO:0000313" key="2">
    <source>
        <dbReference type="EMBL" id="SPX61966.1"/>
    </source>
</evidence>
<dbReference type="Proteomes" id="UP000251942">
    <property type="component" value="Unassembled WGS sequence"/>
</dbReference>
<dbReference type="SUPFAM" id="SSF53098">
    <property type="entry name" value="Ribonuclease H-like"/>
    <property type="match status" value="1"/>
</dbReference>
<dbReference type="EMBL" id="UASS01000032">
    <property type="protein sequence ID" value="SPX61971.1"/>
    <property type="molecule type" value="Genomic_DNA"/>
</dbReference>
<dbReference type="EMBL" id="UASS01000032">
    <property type="protein sequence ID" value="SPX61947.1"/>
    <property type="molecule type" value="Genomic_DNA"/>
</dbReference>
<evidence type="ECO:0000313" key="3">
    <source>
        <dbReference type="EMBL" id="SPX61971.1"/>
    </source>
</evidence>
<gene>
    <name evidence="1" type="ORF">NCTC12022_02703</name>
    <name evidence="2" type="ORF">NCTC12022_02723</name>
    <name evidence="3" type="ORF">NCTC12022_02728</name>
</gene>
<dbReference type="AlphaFoldDB" id="A0A2X1QV27"/>
<dbReference type="EMBL" id="UASS01000032">
    <property type="protein sequence ID" value="SPX61966.1"/>
    <property type="molecule type" value="Genomic_DNA"/>
</dbReference>
<organism evidence="2 4">
    <name type="scientific">Legionella feeleii</name>
    <dbReference type="NCBI Taxonomy" id="453"/>
    <lineage>
        <taxon>Bacteria</taxon>
        <taxon>Pseudomonadati</taxon>
        <taxon>Pseudomonadota</taxon>
        <taxon>Gammaproteobacteria</taxon>
        <taxon>Legionellales</taxon>
        <taxon>Legionellaceae</taxon>
        <taxon>Legionella</taxon>
    </lineage>
</organism>
<proteinExistence type="predicted"/>
<evidence type="ECO:0008006" key="5">
    <source>
        <dbReference type="Google" id="ProtNLM"/>
    </source>
</evidence>
<evidence type="ECO:0000313" key="4">
    <source>
        <dbReference type="Proteomes" id="UP000251942"/>
    </source>
</evidence>
<name>A0A2X1QV27_9GAMM</name>
<sequence>MQLKKHLSLAPLINGFKKSFYDYQETRRGSSTTYSALDTALSGLACMFYQSGNMVNYQERMERKHHKNNLQTQFGVVHTPKDNQMRKIIGSIPSAQFAPIFDDYLARLQRGKHLASYQFQKKYLVAIDATEYYSSEAINCACCLTQTKRNGVVQYSHKALQPIICHPDKKHILPLMPEEIKNTDGTEKQDCEINAAYRLLPSIRSRHPRMSFIWLADSLYATAPFIQTILDAKEEYLFRVKQGDHKKLFKAIEKAPYESLKTRNDSGTTIAHRWYKEIPLNGSTDITVTVIQAFAISMDKKGNQTSTTLGVWATNLDVNATTVASITKAARARWKVENECFNTLKNNGYDLTHNWGHVNGESFNFYILIMLAFYIHQILEMTDKLFHWCRSITRTFRQLWSELEVIFGMFLFESWEKMLCFYAEKREKPPPFII</sequence>
<dbReference type="RefSeq" id="WP_112854819.1">
    <property type="nucleotide sequence ID" value="NZ_UASS01000032.1"/>
</dbReference>
<reference evidence="2 4" key="1">
    <citation type="submission" date="2018-06" db="EMBL/GenBank/DDBJ databases">
        <authorList>
            <consortium name="Pathogen Informatics"/>
            <person name="Doyle S."/>
        </authorList>
    </citation>
    <scope>NUCLEOTIDE SEQUENCE [LARGE SCALE GENOMIC DNA]</scope>
    <source>
        <strain evidence="2 4">NCTC12022</strain>
    </source>
</reference>
<evidence type="ECO:0000313" key="1">
    <source>
        <dbReference type="EMBL" id="SPX61947.1"/>
    </source>
</evidence>
<dbReference type="InterPro" id="IPR012337">
    <property type="entry name" value="RNaseH-like_sf"/>
</dbReference>
<protein>
    <recommendedName>
        <fullName evidence="5">Transposase</fullName>
    </recommendedName>
</protein>